<keyword evidence="1" id="KW-0479">Metal-binding</keyword>
<evidence type="ECO:0000313" key="8">
    <source>
        <dbReference type="EMBL" id="NDJ96885.1"/>
    </source>
</evidence>
<accession>A0A6B2G3R3</accession>
<dbReference type="GO" id="GO:0008333">
    <property type="term" value="P:endosome to lysosome transport"/>
    <property type="evidence" value="ECO:0007669"/>
    <property type="project" value="TreeGrafter"/>
</dbReference>
<dbReference type="InterPro" id="IPR051765">
    <property type="entry name" value="PH_domain-containing_F"/>
</dbReference>
<dbReference type="GO" id="GO:0008270">
    <property type="term" value="F:zinc ion binding"/>
    <property type="evidence" value="ECO:0007669"/>
    <property type="project" value="UniProtKB-KW"/>
</dbReference>
<reference evidence="8" key="1">
    <citation type="submission" date="2018-11" db="EMBL/GenBank/DDBJ databases">
        <title>Myxobolus squamalis genome and transcriptome.</title>
        <authorList>
            <person name="Yahalomi D."/>
            <person name="Atkinson S.D."/>
            <person name="Neuhof M."/>
            <person name="Chang E.S."/>
            <person name="Philippe H."/>
            <person name="Cartwright P."/>
            <person name="Bartholomew J.L."/>
            <person name="Huchon D."/>
        </authorList>
    </citation>
    <scope>NUCLEOTIDE SEQUENCE</scope>
    <source>
        <strain evidence="8">71B08</strain>
        <tissue evidence="8">Whole</tissue>
    </source>
</reference>
<keyword evidence="2 4" id="KW-0863">Zinc-finger</keyword>
<dbReference type="Gene3D" id="3.30.40.10">
    <property type="entry name" value="Zinc/RING finger domain, C3HC4 (zinc finger)"/>
    <property type="match status" value="1"/>
</dbReference>
<dbReference type="PROSITE" id="PS50003">
    <property type="entry name" value="PH_DOMAIN"/>
    <property type="match status" value="1"/>
</dbReference>
<dbReference type="PANTHER" id="PTHR46280:SF3">
    <property type="entry name" value="PLECKSTRIN HOMOLOGY DOMAIN-CONTAINING FAMILY F MEMBER 1 HOMOLOG"/>
    <property type="match status" value="1"/>
</dbReference>
<sequence length="250" mass="28741">MSDINKEKIISIEKSFSTYRKLRSSGTILIGEGTLSKVCRKNNQKRRIIMFNDKLVVAAFHAGIKKKLKIPLIIPLCEVYVNDEPAFPNAFQIKSSQKSFSLIAQSQEDKRLWMKNLKEYATYARGRHNHSEKSEAAAVWLPDKQSDTCMRCITYHFGALKRKHHCRKCGMLVCGPCSTHTWVIEAISDNPVRICDFCYFVFLQESDRSNALSVNRSKQPTEEFYSEEEGEDINDEVGGDDEKMMFYNEA</sequence>
<name>A0A6B2G3R3_MYXSQ</name>
<evidence type="ECO:0000259" key="7">
    <source>
        <dbReference type="PROSITE" id="PS50178"/>
    </source>
</evidence>
<keyword evidence="3" id="KW-0862">Zinc</keyword>
<dbReference type="SUPFAM" id="SSF57903">
    <property type="entry name" value="FYVE/PHD zinc finger"/>
    <property type="match status" value="1"/>
</dbReference>
<dbReference type="Gene3D" id="2.30.29.30">
    <property type="entry name" value="Pleckstrin-homology domain (PH domain)/Phosphotyrosine-binding domain (PTB)"/>
    <property type="match status" value="1"/>
</dbReference>
<feature type="domain" description="PH" evidence="6">
    <location>
        <begin position="28"/>
        <end position="122"/>
    </location>
</feature>
<dbReference type="SMART" id="SM00233">
    <property type="entry name" value="PH"/>
    <property type="match status" value="1"/>
</dbReference>
<dbReference type="GO" id="GO:0005769">
    <property type="term" value="C:early endosome"/>
    <property type="evidence" value="ECO:0007669"/>
    <property type="project" value="TreeGrafter"/>
</dbReference>
<protein>
    <submittedName>
        <fullName evidence="8">Pleckstrin homology domain-containing family F member 2 (Trinotate prediction)</fullName>
    </submittedName>
</protein>
<dbReference type="Pfam" id="PF00169">
    <property type="entry name" value="PH"/>
    <property type="match status" value="1"/>
</dbReference>
<dbReference type="InterPro" id="IPR017455">
    <property type="entry name" value="Znf_FYVE-rel"/>
</dbReference>
<dbReference type="PANTHER" id="PTHR46280">
    <property type="entry name" value="PLECKSTRIN HOMOLOGY DOMAIN-CONTAINING FAMILY F MEMBER 2-RELATED"/>
    <property type="match status" value="1"/>
</dbReference>
<dbReference type="GO" id="GO:0007032">
    <property type="term" value="P:endosome organization"/>
    <property type="evidence" value="ECO:0007669"/>
    <property type="project" value="TreeGrafter"/>
</dbReference>
<evidence type="ECO:0000256" key="2">
    <source>
        <dbReference type="ARBA" id="ARBA00022771"/>
    </source>
</evidence>
<dbReference type="SMART" id="SM00064">
    <property type="entry name" value="FYVE"/>
    <property type="match status" value="1"/>
</dbReference>
<dbReference type="InterPro" id="IPR011011">
    <property type="entry name" value="Znf_FYVE_PHD"/>
</dbReference>
<feature type="compositionally biased region" description="Acidic residues" evidence="5">
    <location>
        <begin position="224"/>
        <end position="238"/>
    </location>
</feature>
<evidence type="ECO:0000256" key="3">
    <source>
        <dbReference type="ARBA" id="ARBA00022833"/>
    </source>
</evidence>
<proteinExistence type="predicted"/>
<dbReference type="GO" id="GO:0035091">
    <property type="term" value="F:phosphatidylinositol binding"/>
    <property type="evidence" value="ECO:0007669"/>
    <property type="project" value="TreeGrafter"/>
</dbReference>
<dbReference type="SUPFAM" id="SSF50729">
    <property type="entry name" value="PH domain-like"/>
    <property type="match status" value="1"/>
</dbReference>
<dbReference type="InterPro" id="IPR000306">
    <property type="entry name" value="Znf_FYVE"/>
</dbReference>
<dbReference type="Pfam" id="PF01363">
    <property type="entry name" value="FYVE"/>
    <property type="match status" value="1"/>
</dbReference>
<dbReference type="AlphaFoldDB" id="A0A6B2G3R3"/>
<evidence type="ECO:0000256" key="1">
    <source>
        <dbReference type="ARBA" id="ARBA00022723"/>
    </source>
</evidence>
<organism evidence="8">
    <name type="scientific">Myxobolus squamalis</name>
    <name type="common">Myxosporean</name>
    <dbReference type="NCBI Taxonomy" id="59785"/>
    <lineage>
        <taxon>Eukaryota</taxon>
        <taxon>Metazoa</taxon>
        <taxon>Cnidaria</taxon>
        <taxon>Myxozoa</taxon>
        <taxon>Myxosporea</taxon>
        <taxon>Bivalvulida</taxon>
        <taxon>Platysporina</taxon>
        <taxon>Myxobolidae</taxon>
        <taxon>Myxobolus</taxon>
    </lineage>
</organism>
<dbReference type="InterPro" id="IPR013083">
    <property type="entry name" value="Znf_RING/FYVE/PHD"/>
</dbReference>
<feature type="region of interest" description="Disordered" evidence="5">
    <location>
        <begin position="214"/>
        <end position="238"/>
    </location>
</feature>
<dbReference type="EMBL" id="GHBR01001788">
    <property type="protein sequence ID" value="NDJ96885.1"/>
    <property type="molecule type" value="Transcribed_RNA"/>
</dbReference>
<evidence type="ECO:0000259" key="6">
    <source>
        <dbReference type="PROSITE" id="PS50003"/>
    </source>
</evidence>
<evidence type="ECO:0000256" key="5">
    <source>
        <dbReference type="SAM" id="MobiDB-lite"/>
    </source>
</evidence>
<evidence type="ECO:0000256" key="4">
    <source>
        <dbReference type="PROSITE-ProRule" id="PRU00091"/>
    </source>
</evidence>
<dbReference type="PROSITE" id="PS50178">
    <property type="entry name" value="ZF_FYVE"/>
    <property type="match status" value="1"/>
</dbReference>
<dbReference type="InterPro" id="IPR011993">
    <property type="entry name" value="PH-like_dom_sf"/>
</dbReference>
<dbReference type="InterPro" id="IPR001849">
    <property type="entry name" value="PH_domain"/>
</dbReference>
<feature type="domain" description="FYVE-type" evidence="7">
    <location>
        <begin position="143"/>
        <end position="199"/>
    </location>
</feature>